<proteinExistence type="predicted"/>
<dbReference type="Gene3D" id="3.10.28.10">
    <property type="entry name" value="Homing endonucleases"/>
    <property type="match status" value="2"/>
</dbReference>
<dbReference type="PANTHER" id="PTHR36181">
    <property type="entry name" value="INTRON-ENCODED ENDONUCLEASE AI3-RELATED"/>
    <property type="match status" value="1"/>
</dbReference>
<dbReference type="InterPro" id="IPR051289">
    <property type="entry name" value="LAGLIDADG_Endonuclease"/>
</dbReference>
<dbReference type="SUPFAM" id="SSF55608">
    <property type="entry name" value="Homing endonucleases"/>
    <property type="match status" value="2"/>
</dbReference>
<gene>
    <name evidence="3" type="primary">orf360</name>
</gene>
<name>Q950N5_9FUNG</name>
<dbReference type="RefSeq" id="NP_150343.1">
    <property type="nucleotide sequence ID" value="NC_003053.1"/>
</dbReference>
<accession>Q950N5</accession>
<reference evidence="3" key="1">
    <citation type="submission" date="2001-07" db="EMBL/GenBank/DDBJ databases">
        <authorList>
            <person name="Lang F.B.F."/>
        </authorList>
    </citation>
    <scope>NUCLEOTIDE SEQUENCE</scope>
    <source>
        <strain evidence="3">136</strain>
    </source>
</reference>
<keyword evidence="1" id="KW-0472">Membrane</keyword>
<feature type="domain" description="Homing endonuclease LAGLIDADG" evidence="2">
    <location>
        <begin position="99"/>
        <end position="194"/>
    </location>
</feature>
<dbReference type="InterPro" id="IPR027434">
    <property type="entry name" value="Homing_endonucl"/>
</dbReference>
<dbReference type="InterPro" id="IPR004860">
    <property type="entry name" value="LAGLIDADG_dom"/>
</dbReference>
<dbReference type="GO" id="GO:0005739">
    <property type="term" value="C:mitochondrion"/>
    <property type="evidence" value="ECO:0007669"/>
    <property type="project" value="UniProtKB-ARBA"/>
</dbReference>
<protein>
    <submittedName>
        <fullName evidence="3">Orf360</fullName>
    </submittedName>
</protein>
<geneLocation type="mitochondrion" evidence="3"/>
<dbReference type="GO" id="GO:0004519">
    <property type="term" value="F:endonuclease activity"/>
    <property type="evidence" value="ECO:0007669"/>
    <property type="project" value="InterPro"/>
</dbReference>
<evidence type="ECO:0000256" key="1">
    <source>
        <dbReference type="SAM" id="Phobius"/>
    </source>
</evidence>
<keyword evidence="1" id="KW-1133">Transmembrane helix</keyword>
<dbReference type="EMBL" id="AF404306">
    <property type="protein sequence ID" value="AAK84273.1"/>
    <property type="molecule type" value="Genomic_DNA"/>
</dbReference>
<dbReference type="GeneID" id="803676"/>
<keyword evidence="3" id="KW-0496">Mitochondrion</keyword>
<sequence length="360" mass="42935">LDGCFKNLFRCYEILLSYKDTQNLYIILLLSSIGIILGVIFIIFNHWNSSKNSFNMGIISQEYSNNSFKDLKLKNNKLNFKSSNFNKFDFSNDWFYEWLIGFTDGDGTFTIDRQKNGTKWNLVYKVSQKSNNFKILYFIKHKLSYGNITKSNDNNWCFRIRDKKVLNNVIFPIFDKFPLVTIKYYDYEIVKKAYLILTDESLDKNTRNKLKEDLYNLLKKGPDNNYLSPVWNDSNYLLSKPWVIGFWEAEGSFYIVKKEENRLCHGFGITQKFDKKILFQLSKIFHTSSKVRYNKKGFFSLDSTGHRANLNIVNYFYDEKINYFIGIKSLQFTIWRRTLKFRGQYIKLLRIRELLRALLN</sequence>
<dbReference type="PANTHER" id="PTHR36181:SF2">
    <property type="entry name" value="INTRON-ENCODED ENDONUCLEASE AI3-RELATED"/>
    <property type="match status" value="1"/>
</dbReference>
<dbReference type="Pfam" id="PF00961">
    <property type="entry name" value="LAGLIDADG_1"/>
    <property type="match status" value="2"/>
</dbReference>
<reference evidence="3" key="2">
    <citation type="journal article" date="2002" name="Mol. Biol. Evol.">
        <title>Hyaloraphidium curvatum: a linear mitochondrial genome, tRNA editing, and an evolutionary link to lower fungi.</title>
        <authorList>
            <person name="Forget L."/>
            <person name="Ustinova J."/>
            <person name="Wang Z."/>
            <person name="Huss V.A."/>
            <person name="Franz Lang B."/>
        </authorList>
    </citation>
    <scope>NUCLEOTIDE SEQUENCE</scope>
    <source>
        <strain evidence="3">136</strain>
    </source>
</reference>
<evidence type="ECO:0000313" key="3">
    <source>
        <dbReference type="EMBL" id="AAK84273.1"/>
    </source>
</evidence>
<keyword evidence="1" id="KW-0812">Transmembrane</keyword>
<dbReference type="AlphaFoldDB" id="Q950N5"/>
<feature type="domain" description="Homing endonuclease LAGLIDADG" evidence="2">
    <location>
        <begin position="244"/>
        <end position="336"/>
    </location>
</feature>
<evidence type="ECO:0000259" key="2">
    <source>
        <dbReference type="Pfam" id="PF00961"/>
    </source>
</evidence>
<feature type="non-terminal residue" evidence="3">
    <location>
        <position position="1"/>
    </location>
</feature>
<organism evidence="3">
    <name type="scientific">Rhizophydium sp. 136</name>
    <dbReference type="NCBI Taxonomy" id="60187"/>
    <lineage>
        <taxon>Eukaryota</taxon>
        <taxon>Fungi</taxon>
        <taxon>Fungi incertae sedis</taxon>
        <taxon>Chytridiomycota</taxon>
        <taxon>Chytridiomycota incertae sedis</taxon>
        <taxon>Chytridiomycetes</taxon>
        <taxon>Rhizophydiales</taxon>
        <taxon>Rhizophydiaceae</taxon>
        <taxon>Rhizophydium</taxon>
    </lineage>
</organism>
<feature type="transmembrane region" description="Helical" evidence="1">
    <location>
        <begin position="24"/>
        <end position="44"/>
    </location>
</feature>